<accession>I0HXJ7</accession>
<sequence length="299" mass="33227">MRLARLQQLTTLGLAAFAGGWALYWLAEGRAMLAAAGALVIVLGYSAVLALEFIMLRAALGSDPAPRARPAELLGAWWGEVHAAPRVFCWQQPFRSLRFADHLPPDSRGRRGVVLVHGFVCNRGIWNPWLARLHAAGVPCVAVDLAPIFGSIDQYVEIIEDAVRRIEQATGRAPVIVAHSMGGLALRRWWAERGDAMRVHHAITIGTPHRGTWLARFAFSLNGRQMRQDSGWLRSLAERESPELARSLTCFYGHCDNIVFPPSTATWPGADNRHLSGVAHVDMVMRPEPWAELQRWLQD</sequence>
<dbReference type="PANTHER" id="PTHR37946:SF1">
    <property type="entry name" value="SLL1969 PROTEIN"/>
    <property type="match status" value="1"/>
</dbReference>
<dbReference type="PANTHER" id="PTHR37946">
    <property type="entry name" value="SLL1969 PROTEIN"/>
    <property type="match status" value="1"/>
</dbReference>
<evidence type="ECO:0000313" key="3">
    <source>
        <dbReference type="EMBL" id="BAL97734.1"/>
    </source>
</evidence>
<dbReference type="Gene3D" id="3.40.50.1820">
    <property type="entry name" value="alpha/beta hydrolase"/>
    <property type="match status" value="1"/>
</dbReference>
<reference evidence="3 4" key="1">
    <citation type="journal article" date="2012" name="J. Bacteriol.">
        <title>Complete genome sequence of phototrophic betaproteobacterium Rubrivivax gelatinosus IL144.</title>
        <authorList>
            <person name="Nagashima S."/>
            <person name="Kamimura A."/>
            <person name="Shimizu T."/>
            <person name="Nakamura-isaki S."/>
            <person name="Aono E."/>
            <person name="Sakamoto K."/>
            <person name="Ichikawa N."/>
            <person name="Nakazawa H."/>
            <person name="Sekine M."/>
            <person name="Yamazaki S."/>
            <person name="Fujita N."/>
            <person name="Shimada K."/>
            <person name="Hanada S."/>
            <person name="Nagashima K.V.P."/>
        </authorList>
    </citation>
    <scope>NUCLEOTIDE SEQUENCE [LARGE SCALE GENOMIC DNA]</scope>
    <source>
        <strain evidence="4">NBRC 100245 / IL144</strain>
    </source>
</reference>
<dbReference type="HOGENOM" id="CLU_074527_0_0_4"/>
<proteinExistence type="predicted"/>
<keyword evidence="4" id="KW-1185">Reference proteome</keyword>
<keyword evidence="1" id="KW-0472">Membrane</keyword>
<feature type="domain" description="AB hydrolase-1" evidence="2">
    <location>
        <begin position="113"/>
        <end position="296"/>
    </location>
</feature>
<keyword evidence="1" id="KW-0812">Transmembrane</keyword>
<dbReference type="Proteomes" id="UP000007883">
    <property type="component" value="Chromosome"/>
</dbReference>
<evidence type="ECO:0000256" key="1">
    <source>
        <dbReference type="SAM" id="Phobius"/>
    </source>
</evidence>
<dbReference type="SUPFAM" id="SSF53474">
    <property type="entry name" value="alpha/beta-Hydrolases"/>
    <property type="match status" value="1"/>
</dbReference>
<dbReference type="InterPro" id="IPR029058">
    <property type="entry name" value="AB_hydrolase_fold"/>
</dbReference>
<evidence type="ECO:0000259" key="2">
    <source>
        <dbReference type="Pfam" id="PF12697"/>
    </source>
</evidence>
<dbReference type="Pfam" id="PF12697">
    <property type="entry name" value="Abhydrolase_6"/>
    <property type="match status" value="1"/>
</dbReference>
<evidence type="ECO:0000313" key="4">
    <source>
        <dbReference type="Proteomes" id="UP000007883"/>
    </source>
</evidence>
<dbReference type="EMBL" id="AP012320">
    <property type="protein sequence ID" value="BAL97734.1"/>
    <property type="molecule type" value="Genomic_DNA"/>
</dbReference>
<gene>
    <name evidence="3" type="ordered locus">RGE_43980</name>
</gene>
<dbReference type="eggNOG" id="COG1075">
    <property type="taxonomic scope" value="Bacteria"/>
</dbReference>
<dbReference type="RefSeq" id="WP_014430582.1">
    <property type="nucleotide sequence ID" value="NC_017075.1"/>
</dbReference>
<dbReference type="KEGG" id="rge:RGE_43980"/>
<feature type="transmembrane region" description="Helical" evidence="1">
    <location>
        <begin position="9"/>
        <end position="27"/>
    </location>
</feature>
<name>I0HXJ7_RUBGI</name>
<dbReference type="InterPro" id="IPR000073">
    <property type="entry name" value="AB_hydrolase_1"/>
</dbReference>
<keyword evidence="1" id="KW-1133">Transmembrane helix</keyword>
<feature type="transmembrane region" description="Helical" evidence="1">
    <location>
        <begin position="33"/>
        <end position="60"/>
    </location>
</feature>
<protein>
    <recommendedName>
        <fullName evidence="2">AB hydrolase-1 domain-containing protein</fullName>
    </recommendedName>
</protein>
<dbReference type="STRING" id="983917.RGE_43980"/>
<dbReference type="AlphaFoldDB" id="I0HXJ7"/>
<organism evidence="3 4">
    <name type="scientific">Rubrivivax gelatinosus (strain NBRC 100245 / IL144)</name>
    <dbReference type="NCBI Taxonomy" id="983917"/>
    <lineage>
        <taxon>Bacteria</taxon>
        <taxon>Pseudomonadati</taxon>
        <taxon>Pseudomonadota</taxon>
        <taxon>Betaproteobacteria</taxon>
        <taxon>Burkholderiales</taxon>
        <taxon>Sphaerotilaceae</taxon>
        <taxon>Rubrivivax</taxon>
    </lineage>
</organism>
<dbReference type="PATRIC" id="fig|983917.3.peg.4285"/>